<evidence type="ECO:0000259" key="10">
    <source>
        <dbReference type="PROSITE" id="PS50075"/>
    </source>
</evidence>
<dbReference type="FunFam" id="3.40.50.12780:FF:000013">
    <property type="entry name" value="Long-chain-fatty-acid--AMP ligase FadD32"/>
    <property type="match status" value="1"/>
</dbReference>
<keyword evidence="7" id="KW-0285">Flavoprotein</keyword>
<dbReference type="RefSeq" id="WP_080420751.1">
    <property type="nucleotide sequence ID" value="NZ_LPAD01000034.1"/>
</dbReference>
<gene>
    <name evidence="11" type="ORF">WJ68_05645</name>
</gene>
<dbReference type="Gene3D" id="2.40.110.10">
    <property type="entry name" value="Butyryl-CoA Dehydrogenase, subunit A, domain 2"/>
    <property type="match status" value="1"/>
</dbReference>
<evidence type="ECO:0000256" key="4">
    <source>
        <dbReference type="ARBA" id="ARBA00022450"/>
    </source>
</evidence>
<accession>A0ABD4E5Z9</accession>
<evidence type="ECO:0000256" key="9">
    <source>
        <dbReference type="SAM" id="MobiDB-lite"/>
    </source>
</evidence>
<dbReference type="Gene3D" id="1.10.1200.10">
    <property type="entry name" value="ACP-like"/>
    <property type="match status" value="1"/>
</dbReference>
<evidence type="ECO:0000313" key="12">
    <source>
        <dbReference type="Proteomes" id="UP000057910"/>
    </source>
</evidence>
<dbReference type="InterPro" id="IPR000873">
    <property type="entry name" value="AMP-dep_synth/lig_dom"/>
</dbReference>
<keyword evidence="4" id="KW-0596">Phosphopantetheine</keyword>
<dbReference type="InterPro" id="IPR020806">
    <property type="entry name" value="PKS_PP-bd"/>
</dbReference>
<dbReference type="Pfam" id="PF00441">
    <property type="entry name" value="Acyl-CoA_dh_1"/>
    <property type="match status" value="1"/>
</dbReference>
<dbReference type="Pfam" id="PF02771">
    <property type="entry name" value="Acyl-CoA_dh_N"/>
    <property type="match status" value="1"/>
</dbReference>
<name>A0ABD4E5Z9_9BURK</name>
<evidence type="ECO:0000313" key="11">
    <source>
        <dbReference type="EMBL" id="KVN88984.1"/>
    </source>
</evidence>
<dbReference type="Gene3D" id="3.40.50.12780">
    <property type="entry name" value="N-terminal domain of ligase-like"/>
    <property type="match status" value="1"/>
</dbReference>
<comment type="cofactor">
    <cofactor evidence="1">
        <name>FAD</name>
        <dbReference type="ChEBI" id="CHEBI:57692"/>
    </cofactor>
</comment>
<evidence type="ECO:0000256" key="7">
    <source>
        <dbReference type="ARBA" id="ARBA00022630"/>
    </source>
</evidence>
<dbReference type="GO" id="GO:0016874">
    <property type="term" value="F:ligase activity"/>
    <property type="evidence" value="ECO:0007669"/>
    <property type="project" value="UniProtKB-KW"/>
</dbReference>
<dbReference type="SUPFAM" id="SSF47203">
    <property type="entry name" value="Acyl-CoA dehydrogenase C-terminal domain-like"/>
    <property type="match status" value="1"/>
</dbReference>
<dbReference type="InterPro" id="IPR036250">
    <property type="entry name" value="AcylCo_DH-like_C"/>
</dbReference>
<feature type="domain" description="Carrier" evidence="10">
    <location>
        <begin position="1097"/>
        <end position="1174"/>
    </location>
</feature>
<dbReference type="InterPro" id="IPR040097">
    <property type="entry name" value="FAAL/FAAC"/>
</dbReference>
<evidence type="ECO:0000256" key="1">
    <source>
        <dbReference type="ARBA" id="ARBA00001974"/>
    </source>
</evidence>
<feature type="region of interest" description="Disordered" evidence="9">
    <location>
        <begin position="1060"/>
        <end position="1095"/>
    </location>
</feature>
<sequence>MDFRIHFPDYCQTLPEIIRHHAQNRPKHTALRFLSRKGHPVQSWSYAELAHRMDHLAGRVGATVPPGGRVLVLGGNSQLFALAVLATMAAGCVAVPVAQPSSRATRAHVERVLADCAASALVYAGRDIDPSSRHAEEPTPLAALPWLSAAELPAEDGAADTPWLPPPLPAAVAFLQYTSGSTRNPRGVVVTHAQLLQYLKSTGQVLNEPDEQHYVGWLPLFHDMGLIGQTFQPLYKGQTVTLMPPTAFLAQPSTWMRALSDFGATHTLAPNFAYELCAKLGPPEDIALDLSSLRCAIVGAEPVRAATLERFASVFSPFGLDRAALCPAYGLAEATLAVSVTATGSGWSTAFSPGNAKRRVVACGNPLRTLTVEIVDPDTRQRCPQGAEGEIWVSGASVAERYWQTPDPSYRPFGATLADGSGPFLRTGDLGFVSNANIFVTGRLDDMMIVRGRNLHSHDIEATITGAHPCLGPVGAVFADPDADGEDRVIAVHEVVPGTTEDECGAAIRSIGDIVLAEYGIALGDLSLVARGVVPRTTSGKVRRAACRQLWQDGALKSQDSRTRQPNPSGARKHAAVEGTLAWLRHFASNRLRSDLMDERRSLAPHVVLSFGARGLFGLQSAPAEGGLGLSFPDLLPVFSQLGAIDLSLATLVGIHNFLGLSTVAAHARPDVAGALVPLLSRGQQLVSFAYSEPEAGADMRAIRSTARPLPDGRWRLDGRKMWIGSAAWADHLIVFAHDVRGALTAFLVSADAPGVRIGPEALTMGLRATVQNEIVLDNVVVGPEAVLGVAGNGDAIARQAMTGGRVVLCAAAVGAMHRCAQLMGRYAGRRIVAHRPLIDQPLIRIWIADTLDAARAIERLAAAIALAVENREQVPEEVVAAAKVAASELLWQSADRCMQVLGARGYVESNPVARLLRDARVLRIYEGPTEALMAFIGARTASAPSLVDDWLGRFASPGVDRAELSAALRTITTVLADAPPEIARHAAGDLVVAALTAAAAPQDVRRWAHCHWEDAAVRWRSAARRFDGCPASTEILAVLDDLTRSIGDITMASGGEERQLDPYLQPHPVPGAPDHSPFADERDDAAPPLPLQPPGDTARVIERLLLSWLARESGRPDQPGDDARSFAEWGMDSLKGLALTAHLREQLGHEVPLAILWQARSIAHAAQLIAAIADARPNAGAEDEKSTDAWETVRI</sequence>
<protein>
    <recommendedName>
        <fullName evidence="10">Carrier domain-containing protein</fullName>
    </recommendedName>
</protein>
<dbReference type="InterPro" id="IPR009100">
    <property type="entry name" value="AcylCoA_DH/oxidase_NM_dom_sf"/>
</dbReference>
<dbReference type="Gene3D" id="1.10.540.10">
    <property type="entry name" value="Acyl-CoA dehydrogenase/oxidase, N-terminal domain"/>
    <property type="match status" value="1"/>
</dbReference>
<dbReference type="InterPro" id="IPR009075">
    <property type="entry name" value="AcylCo_DH/oxidase_C"/>
</dbReference>
<dbReference type="InterPro" id="IPR036736">
    <property type="entry name" value="ACP-like_sf"/>
</dbReference>
<organism evidence="11 12">
    <name type="scientific">Burkholderia ubonensis</name>
    <dbReference type="NCBI Taxonomy" id="101571"/>
    <lineage>
        <taxon>Bacteria</taxon>
        <taxon>Pseudomonadati</taxon>
        <taxon>Pseudomonadota</taxon>
        <taxon>Betaproteobacteria</taxon>
        <taxon>Burkholderiales</taxon>
        <taxon>Burkholderiaceae</taxon>
        <taxon>Burkholderia</taxon>
        <taxon>Burkholderia cepacia complex</taxon>
    </lineage>
</organism>
<reference evidence="11 12" key="1">
    <citation type="submission" date="2015-11" db="EMBL/GenBank/DDBJ databases">
        <title>Expanding the genomic diversity of Burkholderia species for the development of highly accurate diagnostics.</title>
        <authorList>
            <person name="Sahl J."/>
            <person name="Keim P."/>
            <person name="Wagner D."/>
        </authorList>
    </citation>
    <scope>NUCLEOTIDE SEQUENCE [LARGE SCALE GENOMIC DNA]</scope>
    <source>
        <strain evidence="11 12">MSMB1585WGS</strain>
    </source>
</reference>
<dbReference type="SUPFAM" id="SSF47336">
    <property type="entry name" value="ACP-like"/>
    <property type="match status" value="1"/>
</dbReference>
<dbReference type="Pfam" id="PF00550">
    <property type="entry name" value="PP-binding"/>
    <property type="match status" value="1"/>
</dbReference>
<proteinExistence type="inferred from homology"/>
<comment type="similarity">
    <text evidence="3">Belongs to the acyl-CoA dehydrogenase family.</text>
</comment>
<dbReference type="Gene3D" id="1.20.140.10">
    <property type="entry name" value="Butyryl-CoA Dehydrogenase, subunit A, domain 3"/>
    <property type="match status" value="1"/>
</dbReference>
<dbReference type="InterPro" id="IPR046373">
    <property type="entry name" value="Acyl-CoA_Oxase/DH_mid-dom_sf"/>
</dbReference>
<dbReference type="EMBL" id="LPAD01000034">
    <property type="protein sequence ID" value="KVN88984.1"/>
    <property type="molecule type" value="Genomic_DNA"/>
</dbReference>
<dbReference type="GO" id="GO:0071766">
    <property type="term" value="P:Actinobacterium-type cell wall biogenesis"/>
    <property type="evidence" value="ECO:0007669"/>
    <property type="project" value="UniProtKB-ARBA"/>
</dbReference>
<dbReference type="SUPFAM" id="SSF56645">
    <property type="entry name" value="Acyl-CoA dehydrogenase NM domain-like"/>
    <property type="match status" value="1"/>
</dbReference>
<dbReference type="Pfam" id="PF00501">
    <property type="entry name" value="AMP-binding"/>
    <property type="match status" value="1"/>
</dbReference>
<dbReference type="AlphaFoldDB" id="A0ABD4E5Z9"/>
<keyword evidence="8" id="KW-0274">FAD</keyword>
<dbReference type="SMART" id="SM00823">
    <property type="entry name" value="PKS_PP"/>
    <property type="match status" value="1"/>
</dbReference>
<dbReference type="InterPro" id="IPR045851">
    <property type="entry name" value="AMP-bd_C_sf"/>
</dbReference>
<dbReference type="InterPro" id="IPR009081">
    <property type="entry name" value="PP-bd_ACP"/>
</dbReference>
<dbReference type="CDD" id="cd05931">
    <property type="entry name" value="FAAL"/>
    <property type="match status" value="1"/>
</dbReference>
<dbReference type="Proteomes" id="UP000057910">
    <property type="component" value="Unassembled WGS sequence"/>
</dbReference>
<evidence type="ECO:0000256" key="5">
    <source>
        <dbReference type="ARBA" id="ARBA00022553"/>
    </source>
</evidence>
<dbReference type="Pfam" id="PF02770">
    <property type="entry name" value="Acyl-CoA_dh_M"/>
    <property type="match status" value="1"/>
</dbReference>
<dbReference type="PROSITE" id="PS50075">
    <property type="entry name" value="CARRIER"/>
    <property type="match status" value="1"/>
</dbReference>
<keyword evidence="6" id="KW-0436">Ligase</keyword>
<comment type="caution">
    <text evidence="11">The sequence shown here is derived from an EMBL/GenBank/DDBJ whole genome shotgun (WGS) entry which is preliminary data.</text>
</comment>
<dbReference type="CDD" id="cd00567">
    <property type="entry name" value="ACAD"/>
    <property type="match status" value="1"/>
</dbReference>
<dbReference type="Gene3D" id="3.30.300.30">
    <property type="match status" value="1"/>
</dbReference>
<dbReference type="PANTHER" id="PTHR22754:SF32">
    <property type="entry name" value="DISCO-INTERACTING PROTEIN 2"/>
    <property type="match status" value="1"/>
</dbReference>
<dbReference type="InterPro" id="IPR037069">
    <property type="entry name" value="AcylCoA_DH/ox_N_sf"/>
</dbReference>
<keyword evidence="5" id="KW-0597">Phosphoprotein</keyword>
<evidence type="ECO:0000256" key="6">
    <source>
        <dbReference type="ARBA" id="ARBA00022598"/>
    </source>
</evidence>
<dbReference type="SUPFAM" id="SSF56801">
    <property type="entry name" value="Acetyl-CoA synthetase-like"/>
    <property type="match status" value="1"/>
</dbReference>
<evidence type="ECO:0000256" key="3">
    <source>
        <dbReference type="ARBA" id="ARBA00009347"/>
    </source>
</evidence>
<evidence type="ECO:0000256" key="8">
    <source>
        <dbReference type="ARBA" id="ARBA00022827"/>
    </source>
</evidence>
<dbReference type="InterPro" id="IPR013786">
    <property type="entry name" value="AcylCoA_DH/ox_N"/>
</dbReference>
<dbReference type="InterPro" id="IPR006091">
    <property type="entry name" value="Acyl-CoA_Oxase/DH_mid-dom"/>
</dbReference>
<dbReference type="PANTHER" id="PTHR22754">
    <property type="entry name" value="DISCO-INTERACTING PROTEIN 2 DIP2 -RELATED"/>
    <property type="match status" value="1"/>
</dbReference>
<dbReference type="InterPro" id="IPR042099">
    <property type="entry name" value="ANL_N_sf"/>
</dbReference>
<evidence type="ECO:0000256" key="2">
    <source>
        <dbReference type="ARBA" id="ARBA00006432"/>
    </source>
</evidence>
<comment type="similarity">
    <text evidence="2">Belongs to the ATP-dependent AMP-binding enzyme family.</text>
</comment>